<dbReference type="InterPro" id="IPR005586">
    <property type="entry name" value="ABC_trans_aux"/>
</dbReference>
<accession>A0A269XWQ9</accession>
<feature type="signal peptide" evidence="1">
    <location>
        <begin position="1"/>
        <end position="25"/>
    </location>
</feature>
<dbReference type="SUPFAM" id="SSF159594">
    <property type="entry name" value="XCC0632-like"/>
    <property type="match status" value="1"/>
</dbReference>
<dbReference type="Pfam" id="PF03886">
    <property type="entry name" value="ABC_trans_aux"/>
    <property type="match status" value="1"/>
</dbReference>
<dbReference type="RefSeq" id="WP_095350015.1">
    <property type="nucleotide sequence ID" value="NZ_JAKVNI010000001.1"/>
</dbReference>
<dbReference type="EMBL" id="NCXK01000013">
    <property type="protein sequence ID" value="PAK77724.1"/>
    <property type="molecule type" value="Genomic_DNA"/>
</dbReference>
<dbReference type="OrthoDB" id="7346275at2"/>
<gene>
    <name evidence="3" type="ORF">B8X00_09750</name>
</gene>
<comment type="caution">
    <text evidence="3">The sequence shown here is derived from an EMBL/GenBank/DDBJ whole genome shotgun (WGS) entry which is preliminary data.</text>
</comment>
<evidence type="ECO:0000259" key="2">
    <source>
        <dbReference type="Pfam" id="PF03886"/>
    </source>
</evidence>
<keyword evidence="4" id="KW-1185">Reference proteome</keyword>
<evidence type="ECO:0000313" key="3">
    <source>
        <dbReference type="EMBL" id="PAK77724.1"/>
    </source>
</evidence>
<proteinExistence type="predicted"/>
<evidence type="ECO:0000313" key="4">
    <source>
        <dbReference type="Proteomes" id="UP000216151"/>
    </source>
</evidence>
<dbReference type="Proteomes" id="UP000216151">
    <property type="component" value="Unassembled WGS sequence"/>
</dbReference>
<feature type="chain" id="PRO_5012402375" description="ABC-type transport auxiliary lipoprotein component domain-containing protein" evidence="1">
    <location>
        <begin position="26"/>
        <end position="198"/>
    </location>
</feature>
<dbReference type="PROSITE" id="PS51257">
    <property type="entry name" value="PROKAR_LIPOPROTEIN"/>
    <property type="match status" value="1"/>
</dbReference>
<evidence type="ECO:0000256" key="1">
    <source>
        <dbReference type="SAM" id="SignalP"/>
    </source>
</evidence>
<sequence>MTPAPRRTLLAVMACCSLLSLAGCASPPLRLYTLGVPSDANIGEPHLSSRAATIAISRVILPDYLDSQDIITRQGEEILRSARARWATRLSLGVTDLLTNVLSNKRPSELITDQPLADVATMRVQIDISRFDVDTNGVATLDATWAVLPRDPNLPLTRERTHLVATGDVGSAAEVASLMRGLVIRLAERVNATIPPAH</sequence>
<reference evidence="3 4" key="1">
    <citation type="submission" date="2017-04" db="EMBL/GenBank/DDBJ databases">
        <title>Kefir bacterial isolates.</title>
        <authorList>
            <person name="Kim Y."/>
            <person name="Blasche S."/>
            <person name="Patil K.R."/>
        </authorList>
    </citation>
    <scope>NUCLEOTIDE SEQUENCE [LARGE SCALE GENOMIC DNA]</scope>
    <source>
        <strain evidence="3 4">KR</strain>
    </source>
</reference>
<organism evidence="3 4">
    <name type="scientific">Acetobacter fabarum</name>
    <dbReference type="NCBI Taxonomy" id="483199"/>
    <lineage>
        <taxon>Bacteria</taxon>
        <taxon>Pseudomonadati</taxon>
        <taxon>Pseudomonadota</taxon>
        <taxon>Alphaproteobacteria</taxon>
        <taxon>Acetobacterales</taxon>
        <taxon>Acetobacteraceae</taxon>
        <taxon>Acetobacter</taxon>
    </lineage>
</organism>
<feature type="domain" description="ABC-type transport auxiliary lipoprotein component" evidence="2">
    <location>
        <begin position="43"/>
        <end position="189"/>
    </location>
</feature>
<dbReference type="AlphaFoldDB" id="A0A269XWQ9"/>
<keyword evidence="1" id="KW-0732">Signal</keyword>
<protein>
    <recommendedName>
        <fullName evidence="2">ABC-type transport auxiliary lipoprotein component domain-containing protein</fullName>
    </recommendedName>
</protein>
<name>A0A269XWQ9_9PROT</name>
<dbReference type="GeneID" id="91556226"/>
<dbReference type="Gene3D" id="3.40.50.10610">
    <property type="entry name" value="ABC-type transport auxiliary lipoprotein component"/>
    <property type="match status" value="1"/>
</dbReference>